<dbReference type="Proteomes" id="UP000757900">
    <property type="component" value="Unassembled WGS sequence"/>
</dbReference>
<accession>A0A929MMT8</accession>
<dbReference type="EMBL" id="JABZFV010000001">
    <property type="protein sequence ID" value="MBF0934059.1"/>
    <property type="molecule type" value="Genomic_DNA"/>
</dbReference>
<sequence>MSSLQKVFEANTSGCEITEYDNNITAQHLTKQFKMVLYPKGEYDHASDSFAPKLFVHYVSCDGRFNEVELPEYVEDSTMSISSDVWAMKQFAKPKFVPANV</sequence>
<evidence type="ECO:0000313" key="2">
    <source>
        <dbReference type="Proteomes" id="UP000757900"/>
    </source>
</evidence>
<dbReference type="AlphaFoldDB" id="A0A929MMT8"/>
<reference evidence="1" key="1">
    <citation type="submission" date="2020-04" db="EMBL/GenBank/DDBJ databases">
        <title>Deep metagenomics examines the oral microbiome during advanced dental caries in children, revealing novel taxa and co-occurrences with host molecules.</title>
        <authorList>
            <person name="Baker J.L."/>
            <person name="Morton J.T."/>
            <person name="Dinis M."/>
            <person name="Alvarez R."/>
            <person name="Tran N.C."/>
            <person name="Knight R."/>
            <person name="Edlund A."/>
        </authorList>
    </citation>
    <scope>NUCLEOTIDE SEQUENCE</scope>
    <source>
        <strain evidence="1">JCVI_23_bin.16</strain>
    </source>
</reference>
<name>A0A929MMT8_ABIDE</name>
<organism evidence="1 2">
    <name type="scientific">Abiotrophia defectiva</name>
    <name type="common">Streptococcus defectivus</name>
    <dbReference type="NCBI Taxonomy" id="46125"/>
    <lineage>
        <taxon>Bacteria</taxon>
        <taxon>Bacillati</taxon>
        <taxon>Bacillota</taxon>
        <taxon>Bacilli</taxon>
        <taxon>Lactobacillales</taxon>
        <taxon>Aerococcaceae</taxon>
        <taxon>Abiotrophia</taxon>
    </lineage>
</organism>
<evidence type="ECO:0000313" key="1">
    <source>
        <dbReference type="EMBL" id="MBF0934059.1"/>
    </source>
</evidence>
<proteinExistence type="predicted"/>
<protein>
    <submittedName>
        <fullName evidence="1">Uncharacterized protein</fullName>
    </submittedName>
</protein>
<gene>
    <name evidence="1" type="ORF">HXK00_00265</name>
</gene>
<comment type="caution">
    <text evidence="1">The sequence shown here is derived from an EMBL/GenBank/DDBJ whole genome shotgun (WGS) entry which is preliminary data.</text>
</comment>